<dbReference type="PANTHER" id="PTHR36848:SF2">
    <property type="entry name" value="SECRETED PROTEIN"/>
    <property type="match status" value="1"/>
</dbReference>
<sequence>MIDASEFKTPSAEYRIYPFWFWNGDMEEAQIDEQIREMADKGLGGFFLCARQGVTIPYLSDAWFEKVAYAVERAKRHGLLVWLYDEYPYPSGIAGGEVILEHPDAKHRTLEHRCVTAENGEAVDFELPWGRTVSATAVPIDPRTGEKRWDLQIDVSSRIGNAQADPVFQKTGLTAYNTKRFFTYRTVKKLRWTAPAGRWEIHVFMEAEIQDYKYYGTFVDFGHEEAMRTFIKLTHERYKQTVGQYFGTTIKGMFTDETGYLGRLPWSSRMPQRFAAKAGYEVKDRLNALVDSAYEGAARFRYDLFQAANDVLRESYHKQCRDWCDENGLQYIAEVPAVRMTTQLYSHVVGSDSAHEKLGRSLDWVIDKYYANFRSNPKMASSLSRQLGHERVLCECFHSVGWSMTLQDAKWMIDRMAAMGINFFNFHSFFYTLDGLAKHDAPPSQFMQNPYWRHFGELSDYAGRISYMMSRGSAVRDIALLDPTTSLWTHLGNPIHATVKGFDYVGCEEQEKLRLERLKADWSQIGKELLMAQRDYDHLDTELLERAEVREDKLVIGSAVYSILVIPPISNLEAAAWSKINEFARAGGKVVFTGLLPYEKIEEGSPSEAEVAALLGLSETYQENYWNNAGDERPQDPWIKGGNSFYFIPPSQAEGGELSGRLLALLSELKEPAVRFGDDGRTYRNFLMQVRAIGDHRVVFVSNQEGETQKIKLQLGAELTGNMDRESFQIRRLNLETGEAEPVACEADDNGWTVALSFAPYESHLLELGRLSGGQEDSAASAERCDIELDASGVWEVKAEGHNAIRFDRFQLSLYNAENNKAGEGTVDVKTFIDQCDDLAASSAARLPLQFDQLFGTPKKLSIQYPVRCTYETEFIVQEMPSECELMMDRGAISGDYVIKINGTPLLQSDFQSAFIYDHLNIVCPIRRHLKSGVNRLTVDMTVRHDWDGVIDALYVQGDFAVQFNGQTVPVIARPVGRVPLAAGPCPEYPYYAGTLIYKKSFELSKLPEKGTFHLTFSRWDPAFHDCAEVYVNGHRIGVRPWSPYRWSGDAAVWKQGSNTVEVKVSTSLAGLLEGKYFDYSAHVLRDVRSAE</sequence>
<organism evidence="1 2">
    <name type="scientific">Paenibacillus konkukensis</name>
    <dbReference type="NCBI Taxonomy" id="2020716"/>
    <lineage>
        <taxon>Bacteria</taxon>
        <taxon>Bacillati</taxon>
        <taxon>Bacillota</taxon>
        <taxon>Bacilli</taxon>
        <taxon>Bacillales</taxon>
        <taxon>Paenibacillaceae</taxon>
        <taxon>Paenibacillus</taxon>
    </lineage>
</organism>
<evidence type="ECO:0000313" key="2">
    <source>
        <dbReference type="Proteomes" id="UP001057134"/>
    </source>
</evidence>
<protein>
    <recommendedName>
        <fullName evidence="3">Alpha-L-rhamnosidase</fullName>
    </recommendedName>
</protein>
<dbReference type="SUPFAM" id="SSF49785">
    <property type="entry name" value="Galactose-binding domain-like"/>
    <property type="match status" value="1"/>
</dbReference>
<name>A0ABY4REW8_9BACL</name>
<dbReference type="Gene3D" id="2.60.120.260">
    <property type="entry name" value="Galactose-binding domain-like"/>
    <property type="match status" value="1"/>
</dbReference>
<dbReference type="InterPro" id="IPR053161">
    <property type="entry name" value="Ulvan_degrading_GH"/>
</dbReference>
<evidence type="ECO:0000313" key="1">
    <source>
        <dbReference type="EMBL" id="UQZ81151.1"/>
    </source>
</evidence>
<dbReference type="Pfam" id="PF17132">
    <property type="entry name" value="Glyco_hydro_106"/>
    <property type="match status" value="1"/>
</dbReference>
<dbReference type="Proteomes" id="UP001057134">
    <property type="component" value="Chromosome"/>
</dbReference>
<gene>
    <name evidence="1" type="ORF">SK3146_00307</name>
</gene>
<reference evidence="1" key="2">
    <citation type="journal article" date="2021" name="J Anim Sci Technol">
        <title>Complete genome sequence of Paenibacillus konkukensis sp. nov. SK3146 as a potential probiotic strain.</title>
        <authorList>
            <person name="Jung H.I."/>
            <person name="Park S."/>
            <person name="Niu K.M."/>
            <person name="Lee S.W."/>
            <person name="Kothari D."/>
            <person name="Yi K.J."/>
            <person name="Kim S.K."/>
        </authorList>
    </citation>
    <scope>NUCLEOTIDE SEQUENCE</scope>
    <source>
        <strain evidence="1">SK3146</strain>
    </source>
</reference>
<reference evidence="1" key="1">
    <citation type="submission" date="2018-02" db="EMBL/GenBank/DDBJ databases">
        <authorList>
            <person name="Kim S.-K."/>
            <person name="Jung H.-I."/>
            <person name="Lee S.-W."/>
        </authorList>
    </citation>
    <scope>NUCLEOTIDE SEQUENCE</scope>
    <source>
        <strain evidence="1">SK3146</strain>
    </source>
</reference>
<accession>A0ABY4REW8</accession>
<dbReference type="InterPro" id="IPR008979">
    <property type="entry name" value="Galactose-bd-like_sf"/>
</dbReference>
<proteinExistence type="predicted"/>
<dbReference type="RefSeq" id="WP_249863404.1">
    <property type="nucleotide sequence ID" value="NZ_CP027059.1"/>
</dbReference>
<keyword evidence="2" id="KW-1185">Reference proteome</keyword>
<evidence type="ECO:0008006" key="3">
    <source>
        <dbReference type="Google" id="ProtNLM"/>
    </source>
</evidence>
<dbReference type="EMBL" id="CP027059">
    <property type="protein sequence ID" value="UQZ81151.1"/>
    <property type="molecule type" value="Genomic_DNA"/>
</dbReference>
<dbReference type="PANTHER" id="PTHR36848">
    <property type="entry name" value="DNA-BINDING PROTEIN (PUTATIVE SECRETED PROTEIN)-RELATED"/>
    <property type="match status" value="1"/>
</dbReference>